<dbReference type="Proteomes" id="UP000785200">
    <property type="component" value="Unassembled WGS sequence"/>
</dbReference>
<protein>
    <submittedName>
        <fullName evidence="2">Uncharacterized protein</fullName>
    </submittedName>
</protein>
<dbReference type="OrthoDB" id="1937642at2759"/>
<keyword evidence="1" id="KW-0812">Transmembrane</keyword>
<accession>A0A9P6VFZ5</accession>
<organism evidence="2 3">
    <name type="scientific">Hyphodiscus hymeniophilus</name>
    <dbReference type="NCBI Taxonomy" id="353542"/>
    <lineage>
        <taxon>Eukaryota</taxon>
        <taxon>Fungi</taxon>
        <taxon>Dikarya</taxon>
        <taxon>Ascomycota</taxon>
        <taxon>Pezizomycotina</taxon>
        <taxon>Leotiomycetes</taxon>
        <taxon>Helotiales</taxon>
        <taxon>Hyphodiscaceae</taxon>
        <taxon>Hyphodiscus</taxon>
    </lineage>
</organism>
<comment type="caution">
    <text evidence="2">The sequence shown here is derived from an EMBL/GenBank/DDBJ whole genome shotgun (WGS) entry which is preliminary data.</text>
</comment>
<evidence type="ECO:0000313" key="3">
    <source>
        <dbReference type="Proteomes" id="UP000785200"/>
    </source>
</evidence>
<keyword evidence="1" id="KW-0472">Membrane</keyword>
<feature type="transmembrane region" description="Helical" evidence="1">
    <location>
        <begin position="136"/>
        <end position="157"/>
    </location>
</feature>
<keyword evidence="3" id="KW-1185">Reference proteome</keyword>
<dbReference type="AlphaFoldDB" id="A0A9P6VFZ5"/>
<proteinExistence type="predicted"/>
<feature type="transmembrane region" description="Helical" evidence="1">
    <location>
        <begin position="263"/>
        <end position="282"/>
    </location>
</feature>
<name>A0A9P6VFZ5_9HELO</name>
<dbReference type="EMBL" id="VNKQ01000013">
    <property type="protein sequence ID" value="KAG0647080.1"/>
    <property type="molecule type" value="Genomic_DNA"/>
</dbReference>
<gene>
    <name evidence="2" type="ORF">D0Z07_7049</name>
</gene>
<feature type="transmembrane region" description="Helical" evidence="1">
    <location>
        <begin position="238"/>
        <end position="257"/>
    </location>
</feature>
<evidence type="ECO:0000313" key="2">
    <source>
        <dbReference type="EMBL" id="KAG0647080.1"/>
    </source>
</evidence>
<reference evidence="2" key="1">
    <citation type="submission" date="2019-07" db="EMBL/GenBank/DDBJ databases">
        <title>Hyphodiscus hymeniophilus genome sequencing and assembly.</title>
        <authorList>
            <person name="Kramer G."/>
            <person name="Nodwell J."/>
        </authorList>
    </citation>
    <scope>NUCLEOTIDE SEQUENCE</scope>
    <source>
        <strain evidence="2">ATCC 34498</strain>
    </source>
</reference>
<feature type="transmembrane region" description="Helical" evidence="1">
    <location>
        <begin position="163"/>
        <end position="181"/>
    </location>
</feature>
<sequence>MATIRHHTTTQHTYCIQYGWVVFAVKSALSALAGNSLVPEADTKCLVTNGKSGFSRDNTGWVLGRILRDFNRWMDPHVRECIRSIIDQRWRIEQGKAESRSPGSGKDLTKPNRTGLCVAVYEAGPPLIGSSGRDTLYYASFGVSVIQLGIAAIPLAIFGDWSVFVITASGTMLSFTTCSLTQWRKEKWACRTGSEKKMLLTEGNGSQFAILILGCGRGLDLEDLCVGRGAQMTVRSQLQITILAALWITLLITATGIRQNTWYLFAVCAIGIFQNIYAALTWRKPEAYGIPQVFREVIGEVKVMDTLFKLEDRYPFVGRSMLDIFFPGQLRVDEKMRWEAFLDSAKERERALNSIDGIPSVIRRDK</sequence>
<keyword evidence="1" id="KW-1133">Transmembrane helix</keyword>
<evidence type="ECO:0000256" key="1">
    <source>
        <dbReference type="SAM" id="Phobius"/>
    </source>
</evidence>